<organism evidence="1 2">
    <name type="scientific">Asparagus officinalis</name>
    <name type="common">Garden asparagus</name>
    <dbReference type="NCBI Taxonomy" id="4686"/>
    <lineage>
        <taxon>Eukaryota</taxon>
        <taxon>Viridiplantae</taxon>
        <taxon>Streptophyta</taxon>
        <taxon>Embryophyta</taxon>
        <taxon>Tracheophyta</taxon>
        <taxon>Spermatophyta</taxon>
        <taxon>Magnoliopsida</taxon>
        <taxon>Liliopsida</taxon>
        <taxon>Asparagales</taxon>
        <taxon>Asparagaceae</taxon>
        <taxon>Asparagoideae</taxon>
        <taxon>Asparagus</taxon>
    </lineage>
</organism>
<protein>
    <submittedName>
        <fullName evidence="1">Uncharacterized protein</fullName>
    </submittedName>
</protein>
<dbReference type="Gramene" id="ONK72486">
    <property type="protein sequence ID" value="ONK72486"/>
    <property type="gene ID" value="A4U43_C04F19930"/>
</dbReference>
<keyword evidence="2" id="KW-1185">Reference proteome</keyword>
<name>A0A5P1F294_ASPOF</name>
<evidence type="ECO:0000313" key="2">
    <source>
        <dbReference type="Proteomes" id="UP000243459"/>
    </source>
</evidence>
<accession>A0A5P1F294</accession>
<proteinExistence type="predicted"/>
<dbReference type="EMBL" id="CM007384">
    <property type="protein sequence ID" value="ONK72486.1"/>
    <property type="molecule type" value="Genomic_DNA"/>
</dbReference>
<dbReference type="AlphaFoldDB" id="A0A5P1F294"/>
<sequence length="145" mass="16058">MKDVLIVEEETVDENKGEEVKMVNVEEGVVVNHVVDLVENAKRGETTVIEVSDMKQTVKPNEMGYREITMVRRSRRVQNPEGHSIIEKAQKIAARRDDGCSIASVTRGAAEPGESSNFSSFVPTLFNKISDNQTGNIGAQVFAFF</sequence>
<dbReference type="Proteomes" id="UP000243459">
    <property type="component" value="Chromosome 4"/>
</dbReference>
<gene>
    <name evidence="1" type="ORF">A4U43_C04F19930</name>
</gene>
<evidence type="ECO:0000313" key="1">
    <source>
        <dbReference type="EMBL" id="ONK72486.1"/>
    </source>
</evidence>
<reference evidence="2" key="1">
    <citation type="journal article" date="2017" name="Nat. Commun.">
        <title>The asparagus genome sheds light on the origin and evolution of a young Y chromosome.</title>
        <authorList>
            <person name="Harkess A."/>
            <person name="Zhou J."/>
            <person name="Xu C."/>
            <person name="Bowers J.E."/>
            <person name="Van der Hulst R."/>
            <person name="Ayyampalayam S."/>
            <person name="Mercati F."/>
            <person name="Riccardi P."/>
            <person name="McKain M.R."/>
            <person name="Kakrana A."/>
            <person name="Tang H."/>
            <person name="Ray J."/>
            <person name="Groenendijk J."/>
            <person name="Arikit S."/>
            <person name="Mathioni S.M."/>
            <person name="Nakano M."/>
            <person name="Shan H."/>
            <person name="Telgmann-Rauber A."/>
            <person name="Kanno A."/>
            <person name="Yue Z."/>
            <person name="Chen H."/>
            <person name="Li W."/>
            <person name="Chen Y."/>
            <person name="Xu X."/>
            <person name="Zhang Y."/>
            <person name="Luo S."/>
            <person name="Chen H."/>
            <person name="Gao J."/>
            <person name="Mao Z."/>
            <person name="Pires J.C."/>
            <person name="Luo M."/>
            <person name="Kudrna D."/>
            <person name="Wing R.A."/>
            <person name="Meyers B.C."/>
            <person name="Yi K."/>
            <person name="Kong H."/>
            <person name="Lavrijsen P."/>
            <person name="Sunseri F."/>
            <person name="Falavigna A."/>
            <person name="Ye Y."/>
            <person name="Leebens-Mack J.H."/>
            <person name="Chen G."/>
        </authorList>
    </citation>
    <scope>NUCLEOTIDE SEQUENCE [LARGE SCALE GENOMIC DNA]</scope>
    <source>
        <strain evidence="2">cv. DH0086</strain>
    </source>
</reference>